<dbReference type="RefSeq" id="WP_121840987.1">
    <property type="nucleotide sequence ID" value="NZ_ML014952.1"/>
</dbReference>
<evidence type="ECO:0000313" key="3">
    <source>
        <dbReference type="EMBL" id="RLV57658.1"/>
    </source>
</evidence>
<dbReference type="AlphaFoldDB" id="A0A3L8PTD6"/>
<organism evidence="3 4">
    <name type="scientific">Parashewanella curva</name>
    <dbReference type="NCBI Taxonomy" id="2338552"/>
    <lineage>
        <taxon>Bacteria</taxon>
        <taxon>Pseudomonadati</taxon>
        <taxon>Pseudomonadota</taxon>
        <taxon>Gammaproteobacteria</taxon>
        <taxon>Alteromonadales</taxon>
        <taxon>Shewanellaceae</taxon>
        <taxon>Parashewanella</taxon>
    </lineage>
</organism>
<keyword evidence="4" id="KW-1185">Reference proteome</keyword>
<protein>
    <submittedName>
        <fullName evidence="3">Uncharacterized protein</fullName>
    </submittedName>
</protein>
<gene>
    <name evidence="3" type="ORF">D5018_21410</name>
</gene>
<keyword evidence="2" id="KW-0812">Transmembrane</keyword>
<evidence type="ECO:0000313" key="4">
    <source>
        <dbReference type="Proteomes" id="UP000281474"/>
    </source>
</evidence>
<proteinExistence type="predicted"/>
<reference evidence="3 4" key="1">
    <citation type="submission" date="2018-09" db="EMBL/GenBank/DDBJ databases">
        <title>Phylogeny of the Shewanellaceae, and recommendation for two new genera, Pseudoshewanella and Parashewanella.</title>
        <authorList>
            <person name="Wang G."/>
        </authorList>
    </citation>
    <scope>NUCLEOTIDE SEQUENCE [LARGE SCALE GENOMIC DNA]</scope>
    <source>
        <strain evidence="3 4">C51</strain>
    </source>
</reference>
<evidence type="ECO:0000256" key="1">
    <source>
        <dbReference type="SAM" id="Coils"/>
    </source>
</evidence>
<dbReference type="Proteomes" id="UP000281474">
    <property type="component" value="Unassembled WGS sequence"/>
</dbReference>
<feature type="coiled-coil region" evidence="1">
    <location>
        <begin position="41"/>
        <end position="90"/>
    </location>
</feature>
<keyword evidence="1" id="KW-0175">Coiled coil</keyword>
<keyword evidence="2" id="KW-1133">Transmembrane helix</keyword>
<dbReference type="EMBL" id="QZEI01000203">
    <property type="protein sequence ID" value="RLV57658.1"/>
    <property type="molecule type" value="Genomic_DNA"/>
</dbReference>
<sequence>MDKALDFGYKKLSVLFSIVALLFIFIPPLTKLASDSLFQTENKNKSEIEMLKSEIKELRSSLHSYKKSEIDSLNEKNKTIKSEILELKKLSHAPSKSR</sequence>
<comment type="caution">
    <text evidence="3">The sequence shown here is derived from an EMBL/GenBank/DDBJ whole genome shotgun (WGS) entry which is preliminary data.</text>
</comment>
<name>A0A3L8PTD6_9GAMM</name>
<accession>A0A3L8PTD6</accession>
<evidence type="ECO:0000256" key="2">
    <source>
        <dbReference type="SAM" id="Phobius"/>
    </source>
</evidence>
<feature type="transmembrane region" description="Helical" evidence="2">
    <location>
        <begin position="12"/>
        <end position="30"/>
    </location>
</feature>
<keyword evidence="2" id="KW-0472">Membrane</keyword>